<dbReference type="VEuPathDB" id="FungiDB:CLCR_06063"/>
<evidence type="ECO:0000313" key="2">
    <source>
        <dbReference type="Proteomes" id="UP000094526"/>
    </source>
</evidence>
<accession>A0A1C1C872</accession>
<dbReference type="Proteomes" id="UP000094526">
    <property type="component" value="Unassembled WGS sequence"/>
</dbReference>
<evidence type="ECO:0000313" key="1">
    <source>
        <dbReference type="EMBL" id="OCT44743.1"/>
    </source>
</evidence>
<name>A0A1C1C872_9EURO</name>
<proteinExistence type="predicted"/>
<organism evidence="1 2">
    <name type="scientific">Cladophialophora carrionii</name>
    <dbReference type="NCBI Taxonomy" id="86049"/>
    <lineage>
        <taxon>Eukaryota</taxon>
        <taxon>Fungi</taxon>
        <taxon>Dikarya</taxon>
        <taxon>Ascomycota</taxon>
        <taxon>Pezizomycotina</taxon>
        <taxon>Eurotiomycetes</taxon>
        <taxon>Chaetothyriomycetidae</taxon>
        <taxon>Chaetothyriales</taxon>
        <taxon>Herpotrichiellaceae</taxon>
        <taxon>Cladophialophora</taxon>
    </lineage>
</organism>
<gene>
    <name evidence="1" type="ORF">CLCR_06063</name>
</gene>
<comment type="caution">
    <text evidence="1">The sequence shown here is derived from an EMBL/GenBank/DDBJ whole genome shotgun (WGS) entry which is preliminary data.</text>
</comment>
<dbReference type="EMBL" id="LGRB01000020">
    <property type="protein sequence ID" value="OCT44743.1"/>
    <property type="molecule type" value="Genomic_DNA"/>
</dbReference>
<dbReference type="OrthoDB" id="10672278at2759"/>
<dbReference type="AlphaFoldDB" id="A0A1C1C872"/>
<protein>
    <submittedName>
        <fullName evidence="1">Uncharacterized protein</fullName>
    </submittedName>
</protein>
<reference evidence="2" key="1">
    <citation type="submission" date="2015-07" db="EMBL/GenBank/DDBJ databases">
        <authorList>
            <person name="Teixeira M.M."/>
            <person name="Souza R.C."/>
            <person name="Almeida L.G."/>
            <person name="Vicente V.A."/>
            <person name="de Hoog S."/>
            <person name="Bocca A.L."/>
            <person name="de Almeida S.R."/>
            <person name="Vasconcelos A.T."/>
            <person name="Felipe M.S."/>
        </authorList>
    </citation>
    <scope>NUCLEOTIDE SEQUENCE [LARGE SCALE GENOMIC DNA]</scope>
    <source>
        <strain evidence="2">KSF</strain>
    </source>
</reference>
<sequence length="347" mass="39705">MPTLLELPTEIQAMIVRLVFEQYTVVPVKKSTRQSTRLRLKREATDLGNPVQALEHTSHRTDLPAPVLAPFDPFSFFHVCQTLYKNKLLKAVALMRMTVMVAEDTFVEVVNAGRQLSHRKEARLIGSMRLAYTARYPIPSPSRMTQLFPSLMKFTIEGQRSMFFSARKAASELDAAFKSAQKARRNIIVYPVEFVIHDRNIHSDQKETMEKRFALDYFLRKGCLVRFEFAPCANLLSNCSRPWKCAPAGPLPLPSAENEAAPFSRRLWLNVHVWITFISRQHDDFEKWRGKISTSGVRLELNTCCIKAEAVSKPVAFPTYIPKPSRGSNGTRKPIQHQVIRKFQRDA</sequence>
<keyword evidence="2" id="KW-1185">Reference proteome</keyword>